<reference evidence="8" key="2">
    <citation type="submission" date="2024-05" db="EMBL/GenBank/DDBJ databases">
        <title>Rhodohalobacter halophilus gen. nov., sp. nov., a moderately halophilic member of the family Balneolaceae.</title>
        <authorList>
            <person name="Xia J."/>
        </authorList>
    </citation>
    <scope>NUCLEOTIDE SEQUENCE</scope>
    <source>
        <strain evidence="8">WB101</strain>
    </source>
</reference>
<keyword evidence="5" id="KW-0998">Cell outer membrane</keyword>
<evidence type="ECO:0000256" key="4">
    <source>
        <dbReference type="ARBA" id="ARBA00023136"/>
    </source>
</evidence>
<evidence type="ECO:0000256" key="1">
    <source>
        <dbReference type="ARBA" id="ARBA00004442"/>
    </source>
</evidence>
<sequence>MNTLKTKLLIGIVLFLGFILLNSCDDDNLLNETPKSSVSSETTLTNKAGFEAYLIGLVRNAREELTNGDDNYFIANFAGTDLGEDAATERSSARNYSNLTPQSFPNGNITTYWNWAYGQMIVQANTIIQSAQNPELDDIWENEEEKNRVIAEARFFRGYTYNLLANYWGGVPIVQEVRAEPKFDYVRASRDEVYEFAKNDLEFAAEWLPEVVESGQDGRATSAMANHLLAEVYISLGQYNEAIESASTVINSPNYRLMTERFGSSAGEPGDVYSDLHKSGNHRRSSGNLESLYIWQFEHFVQGGGGNRNGNAYIRNLGPFLTKISAPDGFGNIPTAELGRGVGHTTTTNYSRYHIWNDDNDIRNSEYNFRRTFYYNNPQSSHFGEEIKKENLTREDTLRHLYEYPRKIEGPPWEDNTSSGRINKDVYVYRLAETYLLRAEAYHRLGDNQSAADDINAVRARANASPIGAGEVTIDFILDERARELMFEASRKRTLMRMGKLVERVREWALLEEPRETIQDYHNLWPIPQEAIDANFGSELEQNPGY</sequence>
<organism evidence="8 9">
    <name type="scientific">Rhodohalobacter sulfatireducens</name>
    <dbReference type="NCBI Taxonomy" id="2911366"/>
    <lineage>
        <taxon>Bacteria</taxon>
        <taxon>Pseudomonadati</taxon>
        <taxon>Balneolota</taxon>
        <taxon>Balneolia</taxon>
        <taxon>Balneolales</taxon>
        <taxon>Balneolaceae</taxon>
        <taxon>Rhodohalobacter</taxon>
    </lineage>
</organism>
<keyword evidence="3" id="KW-0732">Signal</keyword>
<comment type="caution">
    <text evidence="8">The sequence shown here is derived from an EMBL/GenBank/DDBJ whole genome shotgun (WGS) entry which is preliminary data.</text>
</comment>
<dbReference type="EMBL" id="JAKLWS010000003">
    <property type="protein sequence ID" value="MCG2587799.1"/>
    <property type="molecule type" value="Genomic_DNA"/>
</dbReference>
<evidence type="ECO:0000259" key="7">
    <source>
        <dbReference type="Pfam" id="PF14322"/>
    </source>
</evidence>
<protein>
    <submittedName>
        <fullName evidence="8">RagB/SusD family nutrient uptake outer membrane protein</fullName>
    </submittedName>
</protein>
<dbReference type="InterPro" id="IPR033985">
    <property type="entry name" value="SusD-like_N"/>
</dbReference>
<dbReference type="Proteomes" id="UP001165366">
    <property type="component" value="Unassembled WGS sequence"/>
</dbReference>
<dbReference type="InterPro" id="IPR011990">
    <property type="entry name" value="TPR-like_helical_dom_sf"/>
</dbReference>
<dbReference type="Pfam" id="PF14322">
    <property type="entry name" value="SusD-like_3"/>
    <property type="match status" value="1"/>
</dbReference>
<accession>A0ABS9KAC2</accession>
<dbReference type="InterPro" id="IPR012944">
    <property type="entry name" value="SusD_RagB_dom"/>
</dbReference>
<comment type="subcellular location">
    <subcellularLocation>
        <location evidence="1">Cell outer membrane</location>
    </subcellularLocation>
</comment>
<feature type="domain" description="SusD-like N-terminal" evidence="7">
    <location>
        <begin position="49"/>
        <end position="233"/>
    </location>
</feature>
<comment type="similarity">
    <text evidence="2">Belongs to the SusD family.</text>
</comment>
<evidence type="ECO:0000256" key="5">
    <source>
        <dbReference type="ARBA" id="ARBA00023237"/>
    </source>
</evidence>
<evidence type="ECO:0000256" key="2">
    <source>
        <dbReference type="ARBA" id="ARBA00006275"/>
    </source>
</evidence>
<evidence type="ECO:0000259" key="6">
    <source>
        <dbReference type="Pfam" id="PF07980"/>
    </source>
</evidence>
<gene>
    <name evidence="8" type="ORF">L6773_04435</name>
</gene>
<evidence type="ECO:0000313" key="8">
    <source>
        <dbReference type="EMBL" id="MCG2587799.1"/>
    </source>
</evidence>
<dbReference type="Gene3D" id="1.25.40.390">
    <property type="match status" value="1"/>
</dbReference>
<keyword evidence="4" id="KW-0472">Membrane</keyword>
<dbReference type="SUPFAM" id="SSF48452">
    <property type="entry name" value="TPR-like"/>
    <property type="match status" value="1"/>
</dbReference>
<keyword evidence="9" id="KW-1185">Reference proteome</keyword>
<proteinExistence type="inferred from homology"/>
<name>A0ABS9KAC2_9BACT</name>
<dbReference type="RefSeq" id="WP_237852642.1">
    <property type="nucleotide sequence ID" value="NZ_JAKLWS010000003.1"/>
</dbReference>
<evidence type="ECO:0000256" key="3">
    <source>
        <dbReference type="ARBA" id="ARBA00022729"/>
    </source>
</evidence>
<feature type="domain" description="RagB/SusD" evidence="6">
    <location>
        <begin position="393"/>
        <end position="546"/>
    </location>
</feature>
<dbReference type="Pfam" id="PF07980">
    <property type="entry name" value="SusD_RagB"/>
    <property type="match status" value="1"/>
</dbReference>
<reference evidence="8" key="1">
    <citation type="submission" date="2022-01" db="EMBL/GenBank/DDBJ databases">
        <authorList>
            <person name="Wang Y."/>
        </authorList>
    </citation>
    <scope>NUCLEOTIDE SEQUENCE</scope>
    <source>
        <strain evidence="8">WB101</strain>
    </source>
</reference>
<evidence type="ECO:0000313" key="9">
    <source>
        <dbReference type="Proteomes" id="UP001165366"/>
    </source>
</evidence>